<keyword evidence="1" id="KW-0863">Zinc-finger</keyword>
<feature type="compositionally biased region" description="Basic and acidic residues" evidence="2">
    <location>
        <begin position="610"/>
        <end position="626"/>
    </location>
</feature>
<evidence type="ECO:0000313" key="5">
    <source>
        <dbReference type="Proteomes" id="UP001497623"/>
    </source>
</evidence>
<evidence type="ECO:0000256" key="1">
    <source>
        <dbReference type="PROSITE-ProRule" id="PRU00723"/>
    </source>
</evidence>
<keyword evidence="1" id="KW-0479">Metal-binding</keyword>
<evidence type="ECO:0000313" key="4">
    <source>
        <dbReference type="EMBL" id="CAL4159484.1"/>
    </source>
</evidence>
<keyword evidence="5" id="KW-1185">Reference proteome</keyword>
<sequence>MHIQSIFNTDYFKSQLEDIGALKKCTAGNDDQKTLVKVPYLTVGLVLAAKTLGTFSDSDIVKWIRKGRKVTPTVTEQLMKYNELADYLMNEVEEVDANKWKDILNKTLYIWPSAGNKDNWSKIFGDKTPEICKKIDNKLKIKGEPNKLKIKGEPILDKSAELIKKEVGEGCIPKEEMKIEKSEDLKLKSENEKKEEIKDVESSEDKIKDESDKSSLCEVDDQLDFLFNEDEELDYEDEELDYEYDITNGRENEELNEDDVKQFVNNENETENIEQLDSEPVNSHEGNQSNIESSNTDTQIEDPNEDPNEDDEFNFDNLVVVDAEGDSDENESDAKTDDEGGDEDSRDWRYSSKSSNNRDKSKSTPKDKDFKNISKDTERERLPDRFEKIVVITDKLYKEFVAPLNIRNEKVVLIADDELTMKNLPGILERNKHKGDEKSLWIIVTGMYDLIKIKDMEKLKKMYIPHVDNIEVKKFSVSSIIKEGKEMRRTIKSSLGATCAVVSCPPIPAALLVNQKDSMKELSYDIGRFTKEWTRMAREFFEQQRLTFSYKKRGQCGFLNSMHNVGGIHQIRFGRDDRLDLRNPSWKMLLSWYEIIEGIIRFNVIRDPSKSESSRSKRKCDDKSTSRSESTSRSGSTRREKSDLETTPKKQSNSSEKENNKEGKDETKEVKDTNASVVDDLILRESIELSDDLLVVVIGEEKAARNFCKMKIPNVRFKIVVIRNGYYRDINKLIPGNHLKAANILWVVLFDVSRLYSNKNSFCKRFFSRQRCKDELFFATQLSNIDVSRKCTRISEFSDDIMKNFGKNSFVFLAPVIPQTVLHCYQHENGVNRTKIAEFHEFVHQTKELKDIPIFRPATDKEDIIRNYNFFEKEWLKVIENVMRKQNLNFEFIGDYEKKKGKVVDVLTEPRKYRPRTDSYEEWEGFMEALIITFTASVCVDDGSKENKNLKSEKAEEEKVTDDEIKVDSESQKNIKVCDSSDVTLPNQIYIERISDDLKNEDFEKILRVCGEFSDIKYKKRGTLFLFREAQVTFVNANSVFNTFRLLNGKYFLSSKLSVEVINKDNYSKEVCENKDEEFEKKAADTICDILKSLRSSMVKDSNKEVKEKTVNKHKDYKQERQNEKLSDVSKDKENKNSRSSNVADSNLKRKSGEIESKEGDQLKSPKSMKTSSSSERKKRSSKSPEKQHRTKSPDRNKRSRSIENKKSRASSPDRKRSRTDKLRDNEIQFTNINNDNREILRVLSHFLSRFGGSKIRLEKSDERIIFKFIDRHVAKLLCRFLNDFRFPDKHLKVVTSEDKNSEVNNADLQFVAKHLDLVLKNMPHFADYLDEVHSLWPGAFNLFTFKAKKCLKNHPIDGALERKLCINFHGFTDSRRDPRHFDYEAEICPESWKSKKAKKLVCPDGKDCKFSHTTMERVFHMSTLQKNVCMEWYPTQSCNANRFCAEAHP</sequence>
<feature type="compositionally biased region" description="Acidic residues" evidence="2">
    <location>
        <begin position="299"/>
        <end position="314"/>
    </location>
</feature>
<dbReference type="CDD" id="cd00590">
    <property type="entry name" value="RRM_SF"/>
    <property type="match status" value="1"/>
</dbReference>
<comment type="caution">
    <text evidence="4">The sequence shown here is derived from an EMBL/GenBank/DDBJ whole genome shotgun (WGS) entry which is preliminary data.</text>
</comment>
<dbReference type="InterPro" id="IPR035979">
    <property type="entry name" value="RBD_domain_sf"/>
</dbReference>
<evidence type="ECO:0000256" key="2">
    <source>
        <dbReference type="SAM" id="MobiDB-lite"/>
    </source>
</evidence>
<dbReference type="GO" id="GO:0005085">
    <property type="term" value="F:guanyl-nucleotide exchange factor activity"/>
    <property type="evidence" value="ECO:0007669"/>
    <property type="project" value="TreeGrafter"/>
</dbReference>
<organism evidence="4 5">
    <name type="scientific">Meganyctiphanes norvegica</name>
    <name type="common">Northern krill</name>
    <name type="synonym">Thysanopoda norvegica</name>
    <dbReference type="NCBI Taxonomy" id="48144"/>
    <lineage>
        <taxon>Eukaryota</taxon>
        <taxon>Metazoa</taxon>
        <taxon>Ecdysozoa</taxon>
        <taxon>Arthropoda</taxon>
        <taxon>Crustacea</taxon>
        <taxon>Multicrustacea</taxon>
        <taxon>Malacostraca</taxon>
        <taxon>Eumalacostraca</taxon>
        <taxon>Eucarida</taxon>
        <taxon>Euphausiacea</taxon>
        <taxon>Euphausiidae</taxon>
        <taxon>Meganyctiphanes</taxon>
    </lineage>
</organism>
<feature type="compositionally biased region" description="Basic and acidic residues" evidence="2">
    <location>
        <begin position="1147"/>
        <end position="1164"/>
    </location>
</feature>
<dbReference type="Proteomes" id="UP001497623">
    <property type="component" value="Unassembled WGS sequence"/>
</dbReference>
<feature type="region of interest" description="Disordered" evidence="2">
    <location>
        <begin position="190"/>
        <end position="376"/>
    </location>
</feature>
<accession>A0AAV2S2B5</accession>
<feature type="compositionally biased region" description="Basic and acidic residues" evidence="2">
    <location>
        <begin position="190"/>
        <end position="215"/>
    </location>
</feature>
<feature type="compositionally biased region" description="Basic and acidic residues" evidence="2">
    <location>
        <begin position="637"/>
        <end position="648"/>
    </location>
</feature>
<feature type="compositionally biased region" description="Basic and acidic residues" evidence="2">
    <location>
        <begin position="1183"/>
        <end position="1223"/>
    </location>
</feature>
<dbReference type="Gene3D" id="3.30.70.330">
    <property type="match status" value="1"/>
</dbReference>
<feature type="zinc finger region" description="C3H1-type" evidence="1">
    <location>
        <begin position="1383"/>
        <end position="1416"/>
    </location>
</feature>
<feature type="compositionally biased region" description="Acidic residues" evidence="2">
    <location>
        <begin position="268"/>
        <end position="277"/>
    </location>
</feature>
<feature type="compositionally biased region" description="Basic and acidic residues" evidence="2">
    <location>
        <begin position="655"/>
        <end position="670"/>
    </location>
</feature>
<keyword evidence="1" id="KW-0862">Zinc</keyword>
<dbReference type="GO" id="GO:0008270">
    <property type="term" value="F:zinc ion binding"/>
    <property type="evidence" value="ECO:0007669"/>
    <property type="project" value="UniProtKB-KW"/>
</dbReference>
<name>A0AAV2S2B5_MEGNR</name>
<feature type="non-terminal residue" evidence="4">
    <location>
        <position position="1450"/>
    </location>
</feature>
<dbReference type="InterPro" id="IPR053086">
    <property type="entry name" value="RhoGEF_domain"/>
</dbReference>
<dbReference type="InterPro" id="IPR000571">
    <property type="entry name" value="Znf_CCCH"/>
</dbReference>
<feature type="region of interest" description="Disordered" evidence="2">
    <location>
        <begin position="610"/>
        <end position="670"/>
    </location>
</feature>
<dbReference type="GO" id="GO:0005829">
    <property type="term" value="C:cytosol"/>
    <property type="evidence" value="ECO:0007669"/>
    <property type="project" value="TreeGrafter"/>
</dbReference>
<feature type="compositionally biased region" description="Polar residues" evidence="2">
    <location>
        <begin position="280"/>
        <end position="298"/>
    </location>
</feature>
<proteinExistence type="predicted"/>
<dbReference type="InterPro" id="IPR012677">
    <property type="entry name" value="Nucleotide-bd_a/b_plait_sf"/>
</dbReference>
<dbReference type="EMBL" id="CAXKWB010043553">
    <property type="protein sequence ID" value="CAL4159484.1"/>
    <property type="molecule type" value="Genomic_DNA"/>
</dbReference>
<evidence type="ECO:0000259" key="3">
    <source>
        <dbReference type="PROSITE" id="PS50103"/>
    </source>
</evidence>
<feature type="compositionally biased region" description="Low complexity" evidence="2">
    <location>
        <begin position="1165"/>
        <end position="1174"/>
    </location>
</feature>
<dbReference type="PANTHER" id="PTHR45834:SF3">
    <property type="entry name" value="RHO GUANINE NUCLEOTIDE EXCHANGE FACTOR 3, ISOFORM L"/>
    <property type="match status" value="1"/>
</dbReference>
<dbReference type="PROSITE" id="PS50103">
    <property type="entry name" value="ZF_C3H1"/>
    <property type="match status" value="1"/>
</dbReference>
<protein>
    <recommendedName>
        <fullName evidence="3">C3H1-type domain-containing protein</fullName>
    </recommendedName>
</protein>
<feature type="compositionally biased region" description="Basic and acidic residues" evidence="2">
    <location>
        <begin position="1101"/>
        <end position="1137"/>
    </location>
</feature>
<feature type="compositionally biased region" description="Acidic residues" evidence="2">
    <location>
        <begin position="218"/>
        <end position="244"/>
    </location>
</feature>
<dbReference type="GO" id="GO:0003676">
    <property type="term" value="F:nucleic acid binding"/>
    <property type="evidence" value="ECO:0007669"/>
    <property type="project" value="InterPro"/>
</dbReference>
<feature type="region of interest" description="Disordered" evidence="2">
    <location>
        <begin position="1099"/>
        <end position="1223"/>
    </location>
</feature>
<dbReference type="SUPFAM" id="SSF54928">
    <property type="entry name" value="RNA-binding domain, RBD"/>
    <property type="match status" value="1"/>
</dbReference>
<reference evidence="4 5" key="1">
    <citation type="submission" date="2024-05" db="EMBL/GenBank/DDBJ databases">
        <authorList>
            <person name="Wallberg A."/>
        </authorList>
    </citation>
    <scope>NUCLEOTIDE SEQUENCE [LARGE SCALE GENOMIC DNA]</scope>
</reference>
<dbReference type="PANTHER" id="PTHR45834">
    <property type="entry name" value="RHO GUANINE NUCLEOTIDE EXCHANGE FACTOR 9-RELATED"/>
    <property type="match status" value="1"/>
</dbReference>
<feature type="domain" description="C3H1-type" evidence="3">
    <location>
        <begin position="1383"/>
        <end position="1416"/>
    </location>
</feature>
<feature type="compositionally biased region" description="Basic and acidic residues" evidence="2">
    <location>
        <begin position="346"/>
        <end position="376"/>
    </location>
</feature>
<gene>
    <name evidence="4" type="ORF">MNOR_LOCUS32286</name>
</gene>
<feature type="compositionally biased region" description="Basic and acidic residues" evidence="2">
    <location>
        <begin position="248"/>
        <end position="261"/>
    </location>
</feature>